<protein>
    <submittedName>
        <fullName evidence="1">Uncharacterized protein</fullName>
    </submittedName>
</protein>
<gene>
    <name evidence="1" type="ORF">SAP020A_071</name>
</gene>
<accession>D2J715</accession>
<dbReference type="AlphaFoldDB" id="D2J715"/>
<dbReference type="EMBL" id="GQ900386">
    <property type="protein sequence ID" value="ADA61646.1"/>
    <property type="molecule type" value="Genomic_DNA"/>
</dbReference>
<dbReference type="RefSeq" id="WP_012818037.1">
    <property type="nucleotide sequence ID" value="NC_013373.1"/>
</dbReference>
<organism evidence="1">
    <name type="scientific">Staphylococcus sp. CDC3</name>
    <dbReference type="NCBI Taxonomy" id="678601"/>
    <lineage>
        <taxon>Bacteria</taxon>
        <taxon>Bacillati</taxon>
        <taxon>Bacillota</taxon>
        <taxon>Bacilli</taxon>
        <taxon>Bacillales</taxon>
        <taxon>Staphylococcaceae</taxon>
        <taxon>Staphylococcus</taxon>
    </lineage>
</organism>
<sequence>MHSPVVYIIEQDSDYAKSLGGNLPQENEMYDEELFDYIDESDWLNANTLDDDHWHRNQWNEDFKNMFDSSKYSNLEESEDGNLKLTFNQTNLENWYVRLLELNEESNRNIKGHIENINRETPYFFPYDSIDSYMEAKDMSESAYGGIRYVMYVTSPTDDADDTLEMYDVFKPKNLMDYVQGKLQSGNKKVEFAICQNIVGDYHY</sequence>
<keyword evidence="1" id="KW-0614">Plasmid</keyword>
<reference evidence="1" key="1">
    <citation type="submission" date="2009-08" db="EMBL/GenBank/DDBJ databases">
        <authorList>
            <person name="Gill J."/>
            <person name="Borman J."/>
            <person name="Shetty J."/>
            <person name="Hostetler J."/>
            <person name="Durkin S."/>
            <person name="Montgomery B."/>
        </authorList>
    </citation>
    <scope>NUCLEOTIDE SEQUENCE</scope>
    <source>
        <strain evidence="1">CDC3</strain>
        <plasmid evidence="1">SAP020A</plasmid>
    </source>
</reference>
<evidence type="ECO:0000313" key="1">
    <source>
        <dbReference type="EMBL" id="ADA61646.1"/>
    </source>
</evidence>
<name>D2J715_9STAP</name>
<proteinExistence type="predicted"/>
<reference evidence="1" key="2">
    <citation type="submission" date="2009-12" db="EMBL/GenBank/DDBJ databases">
        <authorList>
            <person name="Summers A.O."/>
            <person name="Shearer J."/>
            <person name="Wireman J."/>
        </authorList>
    </citation>
    <scope>NUCLEOTIDE SEQUENCE</scope>
    <source>
        <strain evidence="1">CDC3</strain>
        <plasmid evidence="1">SAP020A</plasmid>
    </source>
</reference>
<geneLocation type="plasmid" evidence="1">
    <name>SAP020A</name>
</geneLocation>